<keyword evidence="7" id="KW-1133">Transmembrane helix</keyword>
<keyword evidence="6" id="KW-0902">Two-component regulatory system</keyword>
<evidence type="ECO:0000256" key="2">
    <source>
        <dbReference type="ARBA" id="ARBA00012438"/>
    </source>
</evidence>
<evidence type="ECO:0000256" key="5">
    <source>
        <dbReference type="ARBA" id="ARBA00022777"/>
    </source>
</evidence>
<dbReference type="SMART" id="SM00387">
    <property type="entry name" value="HATPase_c"/>
    <property type="match status" value="1"/>
</dbReference>
<dbReference type="SUPFAM" id="SSF55874">
    <property type="entry name" value="ATPase domain of HSP90 chaperone/DNA topoisomerase II/histidine kinase"/>
    <property type="match status" value="1"/>
</dbReference>
<evidence type="ECO:0000256" key="1">
    <source>
        <dbReference type="ARBA" id="ARBA00000085"/>
    </source>
</evidence>
<evidence type="ECO:0000313" key="10">
    <source>
        <dbReference type="Proteomes" id="UP000248198"/>
    </source>
</evidence>
<dbReference type="PRINTS" id="PR00344">
    <property type="entry name" value="BCTRLSENSOR"/>
</dbReference>
<feature type="transmembrane region" description="Helical" evidence="7">
    <location>
        <begin position="212"/>
        <end position="230"/>
    </location>
</feature>
<feature type="transmembrane region" description="Helical" evidence="7">
    <location>
        <begin position="33"/>
        <end position="53"/>
    </location>
</feature>
<keyword evidence="5 9" id="KW-0418">Kinase</keyword>
<comment type="caution">
    <text evidence="9">The sequence shown here is derived from an EMBL/GenBank/DDBJ whole genome shotgun (WGS) entry which is preliminary data.</text>
</comment>
<dbReference type="InterPro" id="IPR036097">
    <property type="entry name" value="HisK_dim/P_sf"/>
</dbReference>
<dbReference type="EC" id="2.7.13.3" evidence="2"/>
<keyword evidence="4" id="KW-0808">Transferase</keyword>
<keyword evidence="7" id="KW-0812">Transmembrane</keyword>
<dbReference type="GO" id="GO:0004721">
    <property type="term" value="F:phosphoprotein phosphatase activity"/>
    <property type="evidence" value="ECO:0007669"/>
    <property type="project" value="TreeGrafter"/>
</dbReference>
<accession>A0A318UQU6</accession>
<sequence>MDFAFNSYSLILIYCGTVTLLVSYYISSRDKGAVRWFGLMMCANAIWSLGYGFELASDNLPQIKTFLNIEYIGISYLPLIWFLFCLKMCGKEKWYRRPLNLAAVLIIPTVTVLCVWTNDYHHFYYKSLSMDYSAKFPMVTIVPGAGYRIFLTYFYLLLATGSYFLLTKFRKADPVYKKQNYSILVAAFIPWLANFAYLLGFRPMGNLDITPFAFIITIFLIFIGIYRFQLFDILPVAREKVLELMQDAFVILDTKERIIDYNLAFNKYIRPSKKIIGREIKDLFPEQQQLLHYLSSKTPGKLELKVETTQGAFELEADIRYLSDDHLNKEISIIKFQDQTNLKQESLKIREQANELQKLNQLKDKIFSIIAHDLRAPLVNLSEVLKMISDDSITPDEFKQIAPTLSRDIIYTTDLLENMLHWSRSQLKGHGISPEYFNLRNLILNEISYHLPAASIKKIDIVHNVFPNVIVFADMLMMQIVVRNILNNAIKFSNIQGVIDISAVYHKSGFIYLYIKDNGTGIPSDIAAELFKGANNSTRGTMNEKGTGLGLMVCKEFMLKNHGDIVLATELGKGTTFNIMIPTAPENEKGL</sequence>
<feature type="transmembrane region" description="Helical" evidence="7">
    <location>
        <begin position="98"/>
        <end position="118"/>
    </location>
</feature>
<proteinExistence type="predicted"/>
<feature type="transmembrane region" description="Helical" evidence="7">
    <location>
        <begin position="181"/>
        <end position="200"/>
    </location>
</feature>
<dbReference type="Pfam" id="PF02518">
    <property type="entry name" value="HATPase_c"/>
    <property type="match status" value="1"/>
</dbReference>
<reference evidence="9 10" key="1">
    <citation type="submission" date="2018-06" db="EMBL/GenBank/DDBJ databases">
        <title>Genomic Encyclopedia of Archaeal and Bacterial Type Strains, Phase II (KMG-II): from individual species to whole genera.</title>
        <authorList>
            <person name="Goeker M."/>
        </authorList>
    </citation>
    <scope>NUCLEOTIDE SEQUENCE [LARGE SCALE GENOMIC DNA]</scope>
    <source>
        <strain evidence="9 10">DSM 27372</strain>
    </source>
</reference>
<dbReference type="InterPro" id="IPR050351">
    <property type="entry name" value="BphY/WalK/GraS-like"/>
</dbReference>
<dbReference type="Pfam" id="PF13426">
    <property type="entry name" value="PAS_9"/>
    <property type="match status" value="1"/>
</dbReference>
<dbReference type="GO" id="GO:0005886">
    <property type="term" value="C:plasma membrane"/>
    <property type="evidence" value="ECO:0007669"/>
    <property type="project" value="TreeGrafter"/>
</dbReference>
<dbReference type="GO" id="GO:0016036">
    <property type="term" value="P:cellular response to phosphate starvation"/>
    <property type="evidence" value="ECO:0007669"/>
    <property type="project" value="TreeGrafter"/>
</dbReference>
<dbReference type="InterPro" id="IPR003594">
    <property type="entry name" value="HATPase_dom"/>
</dbReference>
<dbReference type="PANTHER" id="PTHR45453:SF1">
    <property type="entry name" value="PHOSPHATE REGULON SENSOR PROTEIN PHOR"/>
    <property type="match status" value="1"/>
</dbReference>
<dbReference type="PROSITE" id="PS50109">
    <property type="entry name" value="HIS_KIN"/>
    <property type="match status" value="1"/>
</dbReference>
<dbReference type="EMBL" id="QKLU01000004">
    <property type="protein sequence ID" value="PYF73929.1"/>
    <property type="molecule type" value="Genomic_DNA"/>
</dbReference>
<dbReference type="Gene3D" id="3.30.565.10">
    <property type="entry name" value="Histidine kinase-like ATPase, C-terminal domain"/>
    <property type="match status" value="1"/>
</dbReference>
<dbReference type="OrthoDB" id="9810447at2"/>
<dbReference type="RefSeq" id="WP_110830671.1">
    <property type="nucleotide sequence ID" value="NZ_QKLU01000004.1"/>
</dbReference>
<dbReference type="InterPro" id="IPR000014">
    <property type="entry name" value="PAS"/>
</dbReference>
<evidence type="ECO:0000256" key="4">
    <source>
        <dbReference type="ARBA" id="ARBA00022679"/>
    </source>
</evidence>
<feature type="transmembrane region" description="Helical" evidence="7">
    <location>
        <begin position="65"/>
        <end position="86"/>
    </location>
</feature>
<evidence type="ECO:0000259" key="8">
    <source>
        <dbReference type="PROSITE" id="PS50109"/>
    </source>
</evidence>
<feature type="domain" description="Histidine kinase" evidence="8">
    <location>
        <begin position="369"/>
        <end position="585"/>
    </location>
</feature>
<dbReference type="AlphaFoldDB" id="A0A318UQU6"/>
<dbReference type="GO" id="GO:0000155">
    <property type="term" value="F:phosphorelay sensor kinase activity"/>
    <property type="evidence" value="ECO:0007669"/>
    <property type="project" value="InterPro"/>
</dbReference>
<protein>
    <recommendedName>
        <fullName evidence="2">histidine kinase</fullName>
        <ecNumber evidence="2">2.7.13.3</ecNumber>
    </recommendedName>
</protein>
<evidence type="ECO:0000256" key="3">
    <source>
        <dbReference type="ARBA" id="ARBA00022553"/>
    </source>
</evidence>
<dbReference type="PANTHER" id="PTHR45453">
    <property type="entry name" value="PHOSPHATE REGULON SENSOR PROTEIN PHOR"/>
    <property type="match status" value="1"/>
</dbReference>
<dbReference type="InterPro" id="IPR005467">
    <property type="entry name" value="His_kinase_dom"/>
</dbReference>
<dbReference type="SUPFAM" id="SSF47384">
    <property type="entry name" value="Homodimeric domain of signal transducing histidine kinase"/>
    <property type="match status" value="1"/>
</dbReference>
<name>A0A318UQU6_9SPHI</name>
<comment type="catalytic activity">
    <reaction evidence="1">
        <text>ATP + protein L-histidine = ADP + protein N-phospho-L-histidine.</text>
        <dbReference type="EC" id="2.7.13.3"/>
    </reaction>
</comment>
<keyword evidence="10" id="KW-1185">Reference proteome</keyword>
<dbReference type="InterPro" id="IPR031621">
    <property type="entry name" value="HisKA_7TM"/>
</dbReference>
<dbReference type="Gene3D" id="3.30.450.20">
    <property type="entry name" value="PAS domain"/>
    <property type="match status" value="1"/>
</dbReference>
<dbReference type="InterPro" id="IPR036890">
    <property type="entry name" value="HATPase_C_sf"/>
</dbReference>
<keyword evidence="7" id="KW-0472">Membrane</keyword>
<dbReference type="Gene3D" id="1.10.287.130">
    <property type="match status" value="1"/>
</dbReference>
<evidence type="ECO:0000256" key="7">
    <source>
        <dbReference type="SAM" id="Phobius"/>
    </source>
</evidence>
<dbReference type="Pfam" id="PF16927">
    <property type="entry name" value="HisKA_7TM"/>
    <property type="match status" value="1"/>
</dbReference>
<dbReference type="CDD" id="cd00075">
    <property type="entry name" value="HATPase"/>
    <property type="match status" value="1"/>
</dbReference>
<dbReference type="CDD" id="cd00082">
    <property type="entry name" value="HisKA"/>
    <property type="match status" value="1"/>
</dbReference>
<dbReference type="InterPro" id="IPR004358">
    <property type="entry name" value="Sig_transdc_His_kin-like_C"/>
</dbReference>
<gene>
    <name evidence="9" type="ORF">B0O44_10499</name>
</gene>
<keyword evidence="3" id="KW-0597">Phosphoprotein</keyword>
<dbReference type="InterPro" id="IPR003661">
    <property type="entry name" value="HisK_dim/P_dom"/>
</dbReference>
<evidence type="ECO:0000313" key="9">
    <source>
        <dbReference type="EMBL" id="PYF73929.1"/>
    </source>
</evidence>
<dbReference type="SMART" id="SM00388">
    <property type="entry name" value="HisKA"/>
    <property type="match status" value="1"/>
</dbReference>
<evidence type="ECO:0000256" key="6">
    <source>
        <dbReference type="ARBA" id="ARBA00023012"/>
    </source>
</evidence>
<dbReference type="Proteomes" id="UP000248198">
    <property type="component" value="Unassembled WGS sequence"/>
</dbReference>
<feature type="transmembrane region" description="Helical" evidence="7">
    <location>
        <begin position="138"/>
        <end position="160"/>
    </location>
</feature>
<organism evidence="9 10">
    <name type="scientific">Pedobacter nutrimenti</name>
    <dbReference type="NCBI Taxonomy" id="1241337"/>
    <lineage>
        <taxon>Bacteria</taxon>
        <taxon>Pseudomonadati</taxon>
        <taxon>Bacteroidota</taxon>
        <taxon>Sphingobacteriia</taxon>
        <taxon>Sphingobacteriales</taxon>
        <taxon>Sphingobacteriaceae</taxon>
        <taxon>Pedobacter</taxon>
    </lineage>
</organism>
<feature type="transmembrane region" description="Helical" evidence="7">
    <location>
        <begin position="6"/>
        <end position="26"/>
    </location>
</feature>